<reference evidence="1" key="2">
    <citation type="journal article" date="2015" name="Data Brief">
        <title>Shoot transcriptome of the giant reed, Arundo donax.</title>
        <authorList>
            <person name="Barrero R.A."/>
            <person name="Guerrero F.D."/>
            <person name="Moolhuijzen P."/>
            <person name="Goolsby J.A."/>
            <person name="Tidwell J."/>
            <person name="Bellgard S.E."/>
            <person name="Bellgard M.I."/>
        </authorList>
    </citation>
    <scope>NUCLEOTIDE SEQUENCE</scope>
    <source>
        <tissue evidence="1">Shoot tissue taken approximately 20 cm above the soil surface</tissue>
    </source>
</reference>
<sequence>MESMPTSTACSISLTARSSKPLPAISLHLAISFLTSAANLSSLQTIASLENDP</sequence>
<name>A0A0A9CY48_ARUDO</name>
<reference evidence="1" key="1">
    <citation type="submission" date="2014-09" db="EMBL/GenBank/DDBJ databases">
        <authorList>
            <person name="Magalhaes I.L.F."/>
            <person name="Oliveira U."/>
            <person name="Santos F.R."/>
            <person name="Vidigal T.H.D.A."/>
            <person name="Brescovit A.D."/>
            <person name="Santos A.J."/>
        </authorList>
    </citation>
    <scope>NUCLEOTIDE SEQUENCE</scope>
    <source>
        <tissue evidence="1">Shoot tissue taken approximately 20 cm above the soil surface</tissue>
    </source>
</reference>
<protein>
    <submittedName>
        <fullName evidence="1">Uncharacterized protein</fullName>
    </submittedName>
</protein>
<organism evidence="1">
    <name type="scientific">Arundo donax</name>
    <name type="common">Giant reed</name>
    <name type="synonym">Donax arundinaceus</name>
    <dbReference type="NCBI Taxonomy" id="35708"/>
    <lineage>
        <taxon>Eukaryota</taxon>
        <taxon>Viridiplantae</taxon>
        <taxon>Streptophyta</taxon>
        <taxon>Embryophyta</taxon>
        <taxon>Tracheophyta</taxon>
        <taxon>Spermatophyta</taxon>
        <taxon>Magnoliopsida</taxon>
        <taxon>Liliopsida</taxon>
        <taxon>Poales</taxon>
        <taxon>Poaceae</taxon>
        <taxon>PACMAD clade</taxon>
        <taxon>Arundinoideae</taxon>
        <taxon>Arundineae</taxon>
        <taxon>Arundo</taxon>
    </lineage>
</organism>
<dbReference type="EMBL" id="GBRH01217384">
    <property type="protein sequence ID" value="JAD80511.1"/>
    <property type="molecule type" value="Transcribed_RNA"/>
</dbReference>
<accession>A0A0A9CY48</accession>
<evidence type="ECO:0000313" key="1">
    <source>
        <dbReference type="EMBL" id="JAD80511.1"/>
    </source>
</evidence>
<dbReference type="AlphaFoldDB" id="A0A0A9CY48"/>
<proteinExistence type="predicted"/>